<dbReference type="PANTHER" id="PTHR43693">
    <property type="entry name" value="PROTEIN PHOSPHATASE CHEZ"/>
    <property type="match status" value="1"/>
</dbReference>
<feature type="domain" description="CheC-like protein" evidence="3">
    <location>
        <begin position="10"/>
        <end position="45"/>
    </location>
</feature>
<dbReference type="CDD" id="cd17909">
    <property type="entry name" value="CheC_ClassI"/>
    <property type="match status" value="1"/>
</dbReference>
<dbReference type="Proteomes" id="UP000608071">
    <property type="component" value="Unassembled WGS sequence"/>
</dbReference>
<gene>
    <name evidence="4" type="ORF">H9647_04130</name>
</gene>
<dbReference type="PANTHER" id="PTHR43693:SF1">
    <property type="entry name" value="PROTEIN PHOSPHATASE CHEZ"/>
    <property type="match status" value="1"/>
</dbReference>
<dbReference type="InterPro" id="IPR050992">
    <property type="entry name" value="CheZ_family_phosphatases"/>
</dbReference>
<protein>
    <submittedName>
        <fullName evidence="4">Chemotaxis protein CheC</fullName>
    </submittedName>
</protein>
<dbReference type="SUPFAM" id="SSF103039">
    <property type="entry name" value="CheC-like"/>
    <property type="match status" value="1"/>
</dbReference>
<dbReference type="InterPro" id="IPR007597">
    <property type="entry name" value="CheC"/>
</dbReference>
<dbReference type="InterPro" id="IPR028976">
    <property type="entry name" value="CheC-like_sf"/>
</dbReference>
<keyword evidence="1" id="KW-0145">Chemotaxis</keyword>
<comment type="caution">
    <text evidence="4">The sequence shown here is derived from an EMBL/GenBank/DDBJ whole genome shotgun (WGS) entry which is preliminary data.</text>
</comment>
<keyword evidence="5" id="KW-1185">Reference proteome</keyword>
<accession>A0ABR8SUS6</accession>
<dbReference type="EMBL" id="JACSQL010000001">
    <property type="protein sequence ID" value="MBD7967241.1"/>
    <property type="molecule type" value="Genomic_DNA"/>
</dbReference>
<reference evidence="4 5" key="1">
    <citation type="submission" date="2020-08" db="EMBL/GenBank/DDBJ databases">
        <title>A Genomic Blueprint of the Chicken Gut Microbiome.</title>
        <authorList>
            <person name="Gilroy R."/>
            <person name="Ravi A."/>
            <person name="Getino M."/>
            <person name="Pursley I."/>
            <person name="Horton D.L."/>
            <person name="Alikhan N.-F."/>
            <person name="Baker D."/>
            <person name="Gharbi K."/>
            <person name="Hall N."/>
            <person name="Watson M."/>
            <person name="Adriaenssens E.M."/>
            <person name="Foster-Nyarko E."/>
            <person name="Jarju S."/>
            <person name="Secka A."/>
            <person name="Antonio M."/>
            <person name="Oren A."/>
            <person name="Chaudhuri R."/>
            <person name="La Ragione R.M."/>
            <person name="Hildebrand F."/>
            <person name="Pallen M.J."/>
        </authorList>
    </citation>
    <scope>NUCLEOTIDE SEQUENCE [LARGE SCALE GENOMIC DNA]</scope>
    <source>
        <strain evidence="4 5">Sa2BVA9</strain>
    </source>
</reference>
<dbReference type="Pfam" id="PF04509">
    <property type="entry name" value="CheC"/>
    <property type="match status" value="2"/>
</dbReference>
<proteinExistence type="predicted"/>
<name>A0ABR8SUS6_9BACL</name>
<evidence type="ECO:0000313" key="5">
    <source>
        <dbReference type="Proteomes" id="UP000608071"/>
    </source>
</evidence>
<sequence>MATINQFQEFEMDILKEIGNIGAGNAATALATLLNKPVDMGVPTVQRVPFEAIAESVGGDESIVAAVYFRVEGEAPGNMFFMMTPEAAKQLLYHFNSEVSCEHLEFTEMECSTISEIGNILAGSYLSSLADFTRLKMFPTVPGFALDMAGAILSYGLLHMSHTADEALLIDTQFLEGQNQVQGQFFLIPDPESFHVIFEALGAPYHD</sequence>
<dbReference type="Gene3D" id="3.40.1550.10">
    <property type="entry name" value="CheC-like"/>
    <property type="match status" value="1"/>
</dbReference>
<evidence type="ECO:0000313" key="4">
    <source>
        <dbReference type="EMBL" id="MBD7967241.1"/>
    </source>
</evidence>
<dbReference type="RefSeq" id="WP_191798655.1">
    <property type="nucleotide sequence ID" value="NZ_JACSQL010000001.1"/>
</dbReference>
<evidence type="ECO:0000259" key="3">
    <source>
        <dbReference type="Pfam" id="PF04509"/>
    </source>
</evidence>
<organism evidence="4 5">
    <name type="scientific">Paenibacillus gallinarum</name>
    <dbReference type="NCBI Taxonomy" id="2762232"/>
    <lineage>
        <taxon>Bacteria</taxon>
        <taxon>Bacillati</taxon>
        <taxon>Bacillota</taxon>
        <taxon>Bacilli</taxon>
        <taxon>Bacillales</taxon>
        <taxon>Paenibacillaceae</taxon>
        <taxon>Paenibacillus</taxon>
    </lineage>
</organism>
<feature type="domain" description="CheC-like protein" evidence="3">
    <location>
        <begin position="109"/>
        <end position="144"/>
    </location>
</feature>
<evidence type="ECO:0000256" key="1">
    <source>
        <dbReference type="ARBA" id="ARBA00022500"/>
    </source>
</evidence>
<keyword evidence="2" id="KW-0378">Hydrolase</keyword>
<evidence type="ECO:0000256" key="2">
    <source>
        <dbReference type="ARBA" id="ARBA00022801"/>
    </source>
</evidence>